<accession>A0A0L8I5V0</accession>
<sequence length="53" mass="5941">MPTLVKSGGGGVFCVYKERGLEITANYLLHACVYTHVHIYIIHTGQSFPHFSF</sequence>
<organism evidence="1">
    <name type="scientific">Octopus bimaculoides</name>
    <name type="common">California two-spotted octopus</name>
    <dbReference type="NCBI Taxonomy" id="37653"/>
    <lineage>
        <taxon>Eukaryota</taxon>
        <taxon>Metazoa</taxon>
        <taxon>Spiralia</taxon>
        <taxon>Lophotrochozoa</taxon>
        <taxon>Mollusca</taxon>
        <taxon>Cephalopoda</taxon>
        <taxon>Coleoidea</taxon>
        <taxon>Octopodiformes</taxon>
        <taxon>Octopoda</taxon>
        <taxon>Incirrata</taxon>
        <taxon>Octopodidae</taxon>
        <taxon>Octopus</taxon>
    </lineage>
</organism>
<evidence type="ECO:0000313" key="1">
    <source>
        <dbReference type="EMBL" id="KOF96898.1"/>
    </source>
</evidence>
<name>A0A0L8I5V0_OCTBM</name>
<protein>
    <submittedName>
        <fullName evidence="1">Uncharacterized protein</fullName>
    </submittedName>
</protein>
<dbReference type="AlphaFoldDB" id="A0A0L8I5V0"/>
<reference evidence="1" key="1">
    <citation type="submission" date="2015-07" db="EMBL/GenBank/DDBJ databases">
        <title>MeaNS - Measles Nucleotide Surveillance Program.</title>
        <authorList>
            <person name="Tran T."/>
            <person name="Druce J."/>
        </authorList>
    </citation>
    <scope>NUCLEOTIDE SEQUENCE</scope>
    <source>
        <strain evidence="1">UCB-OBI-ISO-001</strain>
        <tissue evidence="1">Gonad</tissue>
    </source>
</reference>
<proteinExistence type="predicted"/>
<gene>
    <name evidence="1" type="ORF">OCBIM_22032897mg</name>
</gene>
<dbReference type="EMBL" id="KQ416458">
    <property type="protein sequence ID" value="KOF96898.1"/>
    <property type="molecule type" value="Genomic_DNA"/>
</dbReference>